<dbReference type="Pfam" id="PF13640">
    <property type="entry name" value="2OG-FeII_Oxy_3"/>
    <property type="match status" value="1"/>
</dbReference>
<gene>
    <name evidence="10" type="ORF">HYH02_012551</name>
</gene>
<dbReference type="GO" id="GO:0004656">
    <property type="term" value="F:procollagen-proline 4-dioxygenase activity"/>
    <property type="evidence" value="ECO:0007669"/>
    <property type="project" value="UniProtKB-EC"/>
</dbReference>
<dbReference type="GO" id="GO:0031418">
    <property type="term" value="F:L-ascorbic acid binding"/>
    <property type="evidence" value="ECO:0007669"/>
    <property type="project" value="InterPro"/>
</dbReference>
<evidence type="ECO:0000259" key="9">
    <source>
        <dbReference type="PROSITE" id="PS51471"/>
    </source>
</evidence>
<evidence type="ECO:0000256" key="6">
    <source>
        <dbReference type="ARBA" id="ARBA00023004"/>
    </source>
</evidence>
<organism evidence="10 11">
    <name type="scientific">Chlamydomonas schloesseri</name>
    <dbReference type="NCBI Taxonomy" id="2026947"/>
    <lineage>
        <taxon>Eukaryota</taxon>
        <taxon>Viridiplantae</taxon>
        <taxon>Chlorophyta</taxon>
        <taxon>core chlorophytes</taxon>
        <taxon>Chlorophyceae</taxon>
        <taxon>CS clade</taxon>
        <taxon>Chlamydomonadales</taxon>
        <taxon>Chlamydomonadaceae</taxon>
        <taxon>Chlamydomonas</taxon>
    </lineage>
</organism>
<comment type="cofactor">
    <cofactor evidence="1">
        <name>L-ascorbate</name>
        <dbReference type="ChEBI" id="CHEBI:38290"/>
    </cofactor>
</comment>
<feature type="signal peptide" evidence="8">
    <location>
        <begin position="1"/>
        <end position="18"/>
    </location>
</feature>
<comment type="caution">
    <text evidence="10">The sequence shown here is derived from an EMBL/GenBank/DDBJ whole genome shotgun (WGS) entry which is preliminary data.</text>
</comment>
<protein>
    <recommendedName>
        <fullName evidence="9">Fe2OG dioxygenase domain-containing protein</fullName>
    </recommendedName>
</protein>
<keyword evidence="8" id="KW-0732">Signal</keyword>
<dbReference type="InterPro" id="IPR045054">
    <property type="entry name" value="P4HA-like"/>
</dbReference>
<keyword evidence="11" id="KW-1185">Reference proteome</keyword>
<evidence type="ECO:0000256" key="3">
    <source>
        <dbReference type="ARBA" id="ARBA00022723"/>
    </source>
</evidence>
<comment type="subcellular location">
    <subcellularLocation>
        <location evidence="2">Endoplasmic reticulum membrane</location>
        <topology evidence="2">Single-pass type II membrane protein</topology>
    </subcellularLocation>
</comment>
<dbReference type="PROSITE" id="PS51471">
    <property type="entry name" value="FE2OG_OXY"/>
    <property type="match status" value="1"/>
</dbReference>
<evidence type="ECO:0000256" key="5">
    <source>
        <dbReference type="ARBA" id="ARBA00023002"/>
    </source>
</evidence>
<feature type="chain" id="PRO_5032847561" description="Fe2OG dioxygenase domain-containing protein" evidence="8">
    <location>
        <begin position="19"/>
        <end position="408"/>
    </location>
</feature>
<evidence type="ECO:0000256" key="7">
    <source>
        <dbReference type="ARBA" id="ARBA00049169"/>
    </source>
</evidence>
<keyword evidence="4" id="KW-0223">Dioxygenase</keyword>
<evidence type="ECO:0000256" key="8">
    <source>
        <dbReference type="SAM" id="SignalP"/>
    </source>
</evidence>
<dbReference type="GO" id="GO:0005506">
    <property type="term" value="F:iron ion binding"/>
    <property type="evidence" value="ECO:0007669"/>
    <property type="project" value="InterPro"/>
</dbReference>
<comment type="catalytic activity">
    <reaction evidence="7">
        <text>L-prolyl-[collagen] + 2-oxoglutarate + O2 = trans-4-hydroxy-L-prolyl-[collagen] + succinate + CO2</text>
        <dbReference type="Rhea" id="RHEA:18945"/>
        <dbReference type="Rhea" id="RHEA-COMP:11676"/>
        <dbReference type="Rhea" id="RHEA-COMP:11680"/>
        <dbReference type="ChEBI" id="CHEBI:15379"/>
        <dbReference type="ChEBI" id="CHEBI:16526"/>
        <dbReference type="ChEBI" id="CHEBI:16810"/>
        <dbReference type="ChEBI" id="CHEBI:30031"/>
        <dbReference type="ChEBI" id="CHEBI:50342"/>
        <dbReference type="ChEBI" id="CHEBI:61965"/>
        <dbReference type="EC" id="1.14.11.2"/>
    </reaction>
</comment>
<reference evidence="10" key="1">
    <citation type="journal article" date="2020" name="bioRxiv">
        <title>Comparative genomics of Chlamydomonas.</title>
        <authorList>
            <person name="Craig R.J."/>
            <person name="Hasan A.R."/>
            <person name="Ness R.W."/>
            <person name="Keightley P.D."/>
        </authorList>
    </citation>
    <scope>NUCLEOTIDE SEQUENCE</scope>
    <source>
        <strain evidence="10">CCAP 11/173</strain>
    </source>
</reference>
<dbReference type="PANTHER" id="PTHR10869:SF238">
    <property type="entry name" value="PROLYL 4-HYDROXYLASE 6-RELATED"/>
    <property type="match status" value="1"/>
</dbReference>
<keyword evidence="5" id="KW-0560">Oxidoreductase</keyword>
<name>A0A835SY62_9CHLO</name>
<dbReference type="OrthoDB" id="420380at2759"/>
<keyword evidence="3" id="KW-0479">Metal-binding</keyword>
<proteinExistence type="predicted"/>
<evidence type="ECO:0000256" key="1">
    <source>
        <dbReference type="ARBA" id="ARBA00001961"/>
    </source>
</evidence>
<evidence type="ECO:0000313" key="11">
    <source>
        <dbReference type="Proteomes" id="UP000613740"/>
    </source>
</evidence>
<dbReference type="GO" id="GO:0005789">
    <property type="term" value="C:endoplasmic reticulum membrane"/>
    <property type="evidence" value="ECO:0007669"/>
    <property type="project" value="UniProtKB-SubCell"/>
</dbReference>
<evidence type="ECO:0000256" key="4">
    <source>
        <dbReference type="ARBA" id="ARBA00022964"/>
    </source>
</evidence>
<feature type="domain" description="Fe2OG dioxygenase" evidence="9">
    <location>
        <begin position="179"/>
        <end position="307"/>
    </location>
</feature>
<dbReference type="InterPro" id="IPR005123">
    <property type="entry name" value="Oxoglu/Fe-dep_dioxygenase_dom"/>
</dbReference>
<dbReference type="InterPro" id="IPR006620">
    <property type="entry name" value="Pro_4_hyd_alph"/>
</dbReference>
<dbReference type="AlphaFoldDB" id="A0A835SY62"/>
<dbReference type="Gene3D" id="2.60.120.620">
    <property type="entry name" value="q2cbj1_9rhob like domain"/>
    <property type="match status" value="1"/>
</dbReference>
<dbReference type="SMART" id="SM00702">
    <property type="entry name" value="P4Hc"/>
    <property type="match status" value="1"/>
</dbReference>
<evidence type="ECO:0000256" key="2">
    <source>
        <dbReference type="ARBA" id="ARBA00004648"/>
    </source>
</evidence>
<dbReference type="PANTHER" id="PTHR10869">
    <property type="entry name" value="PROLYL 4-HYDROXYLASE ALPHA SUBUNIT"/>
    <property type="match status" value="1"/>
</dbReference>
<dbReference type="EMBL" id="JAEHOD010000061">
    <property type="protein sequence ID" value="KAG2433622.1"/>
    <property type="molecule type" value="Genomic_DNA"/>
</dbReference>
<keyword evidence="6" id="KW-0408">Iron</keyword>
<accession>A0A835SY62</accession>
<evidence type="ECO:0000313" key="10">
    <source>
        <dbReference type="EMBL" id="KAG2433622.1"/>
    </source>
</evidence>
<sequence>MPSIRWLALTLFVALAVAVEDLSEEVLIGWKGETYDAGLDKLPKNPDAAKNEEAIKDIEAKAKAALEAEETDAGADAAKASAGSSGTAATRAEPWIETISWNPRAFIHHNFLTPEEADHLVGIGSKRVSRSMVVDAQTGQTKLDDIRTSFGAAFGRGEDPVIAEIEERVAEWTHLPPEHQEPMQILRYVDGQKYGAHWDWFDDPVHHAAYVAEGNRYATVVLYLSDVEYGGETNLPLADPIDPVSQSPKGMSPCASQWGISVKPKKGDALLFFDMDIMGGVGDRRTLHTACPAIRGTKWTATKWIHNKPYMGKYDPLHAAARCADTSPDCGALVAAGECEKNMARMVGATGICRASCHDCKQCAAGDILCERYNMKSLVRARAMRAASASGASAGAGIKAAAGGRAAR</sequence>
<dbReference type="InterPro" id="IPR044862">
    <property type="entry name" value="Pro_4_hyd_alph_FE2OG_OXY"/>
</dbReference>
<dbReference type="Proteomes" id="UP000613740">
    <property type="component" value="Unassembled WGS sequence"/>
</dbReference>